<dbReference type="EMBL" id="JAGPXF010000002">
    <property type="protein sequence ID" value="KAH7256763.1"/>
    <property type="molecule type" value="Genomic_DNA"/>
</dbReference>
<proteinExistence type="predicted"/>
<dbReference type="Proteomes" id="UP000813427">
    <property type="component" value="Unassembled WGS sequence"/>
</dbReference>
<evidence type="ECO:0000313" key="1">
    <source>
        <dbReference type="EMBL" id="KAH7256763.1"/>
    </source>
</evidence>
<gene>
    <name evidence="1" type="ORF">BKA59DRAFT_507674</name>
</gene>
<sequence length="141" mass="15741">MSPQADMTEGAGNLHSYDSCEDRFSTLSQGDLDSISSQEVPVQLIAFIERPARDDPFSTWSMSDTAYTSVFPFQYIELVWLLRISALIEYLRRCVLMLIPEGFAVTEPTTRGIQNRMTGAHTINTGHDLYGIGAQFESSHA</sequence>
<organism evidence="1 2">
    <name type="scientific">Fusarium tricinctum</name>
    <dbReference type="NCBI Taxonomy" id="61284"/>
    <lineage>
        <taxon>Eukaryota</taxon>
        <taxon>Fungi</taxon>
        <taxon>Dikarya</taxon>
        <taxon>Ascomycota</taxon>
        <taxon>Pezizomycotina</taxon>
        <taxon>Sordariomycetes</taxon>
        <taxon>Hypocreomycetidae</taxon>
        <taxon>Hypocreales</taxon>
        <taxon>Nectriaceae</taxon>
        <taxon>Fusarium</taxon>
        <taxon>Fusarium tricinctum species complex</taxon>
    </lineage>
</organism>
<dbReference type="AlphaFoldDB" id="A0A8K0S8B2"/>
<dbReference type="OrthoDB" id="5087853at2759"/>
<comment type="caution">
    <text evidence="1">The sequence shown here is derived from an EMBL/GenBank/DDBJ whole genome shotgun (WGS) entry which is preliminary data.</text>
</comment>
<reference evidence="1" key="1">
    <citation type="journal article" date="2021" name="Nat. Commun.">
        <title>Genetic determinants of endophytism in the Arabidopsis root mycobiome.</title>
        <authorList>
            <person name="Mesny F."/>
            <person name="Miyauchi S."/>
            <person name="Thiergart T."/>
            <person name="Pickel B."/>
            <person name="Atanasova L."/>
            <person name="Karlsson M."/>
            <person name="Huettel B."/>
            <person name="Barry K.W."/>
            <person name="Haridas S."/>
            <person name="Chen C."/>
            <person name="Bauer D."/>
            <person name="Andreopoulos W."/>
            <person name="Pangilinan J."/>
            <person name="LaButti K."/>
            <person name="Riley R."/>
            <person name="Lipzen A."/>
            <person name="Clum A."/>
            <person name="Drula E."/>
            <person name="Henrissat B."/>
            <person name="Kohler A."/>
            <person name="Grigoriev I.V."/>
            <person name="Martin F.M."/>
            <person name="Hacquard S."/>
        </authorList>
    </citation>
    <scope>NUCLEOTIDE SEQUENCE</scope>
    <source>
        <strain evidence="1">MPI-SDFR-AT-0068</strain>
    </source>
</reference>
<name>A0A8K0S8B2_9HYPO</name>
<protein>
    <submittedName>
        <fullName evidence="1">Uncharacterized protein</fullName>
    </submittedName>
</protein>
<keyword evidence="2" id="KW-1185">Reference proteome</keyword>
<evidence type="ECO:0000313" key="2">
    <source>
        <dbReference type="Proteomes" id="UP000813427"/>
    </source>
</evidence>
<accession>A0A8K0S8B2</accession>